<proteinExistence type="predicted"/>
<keyword evidence="3" id="KW-1185">Reference proteome</keyword>
<dbReference type="EMBL" id="JABBGK010000002">
    <property type="protein sequence ID" value="NML74918.1"/>
    <property type="molecule type" value="Genomic_DNA"/>
</dbReference>
<comment type="caution">
    <text evidence="2">The sequence shown here is derived from an EMBL/GenBank/DDBJ whole genome shotgun (WGS) entry which is preliminary data.</text>
</comment>
<organism evidence="2 3">
    <name type="scientific">Rhizobium terricola</name>
    <dbReference type="NCBI Taxonomy" id="2728849"/>
    <lineage>
        <taxon>Bacteria</taxon>
        <taxon>Pseudomonadati</taxon>
        <taxon>Pseudomonadota</taxon>
        <taxon>Alphaproteobacteria</taxon>
        <taxon>Hyphomicrobiales</taxon>
        <taxon>Rhizobiaceae</taxon>
        <taxon>Rhizobium/Agrobacterium group</taxon>
        <taxon>Rhizobium</taxon>
    </lineage>
</organism>
<accession>A0A7Y0AWT0</accession>
<gene>
    <name evidence="2" type="ORF">HHL25_12345</name>
</gene>
<reference evidence="2 3" key="1">
    <citation type="submission" date="2020-04" db="EMBL/GenBank/DDBJ databases">
        <title>Rhizobium sp. S-51 isolated from soil.</title>
        <authorList>
            <person name="Dahal R.H."/>
        </authorList>
    </citation>
    <scope>NUCLEOTIDE SEQUENCE [LARGE SCALE GENOMIC DNA]</scope>
    <source>
        <strain evidence="2 3">S-51</strain>
    </source>
</reference>
<sequence length="91" mass="9704">MTETAIQEIEGKLNAHRELLVALLAAALLDPESVSRTVQNLEQELLSGDGSEDPGATPSAGFARGAEKSEEIRTILAQARERAAGMARMRS</sequence>
<feature type="region of interest" description="Disordered" evidence="1">
    <location>
        <begin position="45"/>
        <end position="68"/>
    </location>
</feature>
<name>A0A7Y0AWT0_9HYPH</name>
<dbReference type="AlphaFoldDB" id="A0A7Y0AWT0"/>
<protein>
    <submittedName>
        <fullName evidence="2">Uncharacterized protein</fullName>
    </submittedName>
</protein>
<evidence type="ECO:0000313" key="2">
    <source>
        <dbReference type="EMBL" id="NML74918.1"/>
    </source>
</evidence>
<dbReference type="Proteomes" id="UP000541470">
    <property type="component" value="Unassembled WGS sequence"/>
</dbReference>
<evidence type="ECO:0000313" key="3">
    <source>
        <dbReference type="Proteomes" id="UP000541470"/>
    </source>
</evidence>
<evidence type="ECO:0000256" key="1">
    <source>
        <dbReference type="SAM" id="MobiDB-lite"/>
    </source>
</evidence>
<dbReference type="RefSeq" id="WP_169590852.1">
    <property type="nucleotide sequence ID" value="NZ_JABBGK010000002.1"/>
</dbReference>